<evidence type="ECO:0000313" key="2">
    <source>
        <dbReference type="EMBL" id="KAG7293006.1"/>
    </source>
</evidence>
<dbReference type="AlphaFoldDB" id="A0AAD4F477"/>
<accession>A0AAD4F477</accession>
<sequence length="112" mass="12262">MTIIATIPGGTPTAKTPQTAFYRVSNTCSPFPHCSDPTDLHDDYLSKSKGAAARWSGSERKIAKARQQQLNASRRNKAALLGVFDIVGAVEEEETAEDEAFEYNEEEPGDEE</sequence>
<evidence type="ECO:0000256" key="1">
    <source>
        <dbReference type="SAM" id="MobiDB-lite"/>
    </source>
</evidence>
<feature type="region of interest" description="Disordered" evidence="1">
    <location>
        <begin position="91"/>
        <end position="112"/>
    </location>
</feature>
<comment type="caution">
    <text evidence="2">The sequence shown here is derived from an EMBL/GenBank/DDBJ whole genome shotgun (WGS) entry which is preliminary data.</text>
</comment>
<protein>
    <submittedName>
        <fullName evidence="2">Uncharacterized protein</fullName>
    </submittedName>
</protein>
<evidence type="ECO:0000313" key="3">
    <source>
        <dbReference type="Proteomes" id="UP001197093"/>
    </source>
</evidence>
<proteinExistence type="predicted"/>
<dbReference type="EMBL" id="JAHCVI010000001">
    <property type="protein sequence ID" value="KAG7293006.1"/>
    <property type="molecule type" value="Genomic_DNA"/>
</dbReference>
<reference evidence="2" key="1">
    <citation type="submission" date="2023-02" db="EMBL/GenBank/DDBJ databases">
        <authorList>
            <person name="Palmer J.M."/>
        </authorList>
    </citation>
    <scope>NUCLEOTIDE SEQUENCE</scope>
    <source>
        <strain evidence="2">FW57</strain>
    </source>
</reference>
<keyword evidence="3" id="KW-1185">Reference proteome</keyword>
<organism evidence="2 3">
    <name type="scientific">Staphylotrichum longicolle</name>
    <dbReference type="NCBI Taxonomy" id="669026"/>
    <lineage>
        <taxon>Eukaryota</taxon>
        <taxon>Fungi</taxon>
        <taxon>Dikarya</taxon>
        <taxon>Ascomycota</taxon>
        <taxon>Pezizomycotina</taxon>
        <taxon>Sordariomycetes</taxon>
        <taxon>Sordariomycetidae</taxon>
        <taxon>Sordariales</taxon>
        <taxon>Chaetomiaceae</taxon>
        <taxon>Staphylotrichum</taxon>
    </lineage>
</organism>
<gene>
    <name evidence="2" type="ORF">NEMBOFW57_003051</name>
</gene>
<dbReference type="Proteomes" id="UP001197093">
    <property type="component" value="Unassembled WGS sequence"/>
</dbReference>
<name>A0AAD4F477_9PEZI</name>